<gene>
    <name evidence="4" type="ORF">TSIB3V08_LOCUS8622</name>
</gene>
<protein>
    <recommendedName>
        <fullName evidence="3">Menorin-like domain-containing protein</fullName>
    </recommendedName>
</protein>
<proteinExistence type="inferred from homology"/>
<evidence type="ECO:0000256" key="2">
    <source>
        <dbReference type="SAM" id="MobiDB-lite"/>
    </source>
</evidence>
<accession>A0A7R9G392</accession>
<feature type="compositionally biased region" description="Basic and acidic residues" evidence="2">
    <location>
        <begin position="153"/>
        <end position="170"/>
    </location>
</feature>
<dbReference type="EMBL" id="OC004518">
    <property type="protein sequence ID" value="CAD7264572.1"/>
    <property type="molecule type" value="Genomic_DNA"/>
</dbReference>
<name>A0A7R9G392_TIMSH</name>
<evidence type="ECO:0000313" key="4">
    <source>
        <dbReference type="EMBL" id="CAD7264572.1"/>
    </source>
</evidence>
<dbReference type="AlphaFoldDB" id="A0A7R9G392"/>
<dbReference type="InterPro" id="IPR019356">
    <property type="entry name" value="Menorin_dom"/>
</dbReference>
<feature type="region of interest" description="Disordered" evidence="2">
    <location>
        <begin position="150"/>
        <end position="170"/>
    </location>
</feature>
<feature type="domain" description="Menorin-like" evidence="3">
    <location>
        <begin position="2"/>
        <end position="110"/>
    </location>
</feature>
<organism evidence="4">
    <name type="scientific">Timema shepardi</name>
    <name type="common">Walking stick</name>
    <dbReference type="NCBI Taxonomy" id="629360"/>
    <lineage>
        <taxon>Eukaryota</taxon>
        <taxon>Metazoa</taxon>
        <taxon>Ecdysozoa</taxon>
        <taxon>Arthropoda</taxon>
        <taxon>Hexapoda</taxon>
        <taxon>Insecta</taxon>
        <taxon>Pterygota</taxon>
        <taxon>Neoptera</taxon>
        <taxon>Polyneoptera</taxon>
        <taxon>Phasmatodea</taxon>
        <taxon>Timematodea</taxon>
        <taxon>Timematoidea</taxon>
        <taxon>Timematidae</taxon>
        <taxon>Timema</taxon>
    </lineage>
</organism>
<reference evidence="4" key="1">
    <citation type="submission" date="2020-11" db="EMBL/GenBank/DDBJ databases">
        <authorList>
            <person name="Tran Van P."/>
        </authorList>
    </citation>
    <scope>NUCLEOTIDE SEQUENCE</scope>
</reference>
<comment type="similarity">
    <text evidence="1">Belongs to the menorin family.</text>
</comment>
<evidence type="ECO:0000256" key="1">
    <source>
        <dbReference type="ARBA" id="ARBA00044953"/>
    </source>
</evidence>
<evidence type="ECO:0000259" key="3">
    <source>
        <dbReference type="Pfam" id="PF10223"/>
    </source>
</evidence>
<dbReference type="Pfam" id="PF10223">
    <property type="entry name" value="Menorin_N"/>
    <property type="match status" value="1"/>
</dbReference>
<sequence length="190" mass="21846">MIKFPLWLNAVTDDMEDEDIDKFLSLCTHNFPKATISIGMLHSGQRLWSKYTYSAELVTQMKDTLTSNNVTQTVAFPVKFLRAVYSVDTLSALKDVQGITDSALYIYAGNIQFSEEDLPRHWAYKTGVNNNIIEETYRIHLLTRLAWNNGSSPRDEHSLSRPNRTLREPEAWQSERLLAWPGMRNGESPY</sequence>